<dbReference type="Pfam" id="PF25013">
    <property type="entry name" value="LRR_Zer-1"/>
    <property type="match status" value="1"/>
</dbReference>
<keyword evidence="2" id="KW-0833">Ubl conjugation pathway</keyword>
<dbReference type="PANTHER" id="PTHR12904">
    <property type="match status" value="1"/>
</dbReference>
<dbReference type="InterPro" id="IPR051341">
    <property type="entry name" value="Zyg-11_UBL_adapter"/>
</dbReference>
<dbReference type="GO" id="GO:0031462">
    <property type="term" value="C:Cul2-RING ubiquitin ligase complex"/>
    <property type="evidence" value="ECO:0007669"/>
    <property type="project" value="TreeGrafter"/>
</dbReference>
<dbReference type="InterPro" id="IPR055142">
    <property type="entry name" value="ZER1-like_C"/>
</dbReference>
<gene>
    <name evidence="5" type="primary">Zer1</name>
</gene>
<dbReference type="InterPro" id="IPR011989">
    <property type="entry name" value="ARM-like"/>
</dbReference>
<feature type="domain" description="Zer-1-like leucine-rich repeats region" evidence="4">
    <location>
        <begin position="303"/>
        <end position="410"/>
    </location>
</feature>
<dbReference type="InterPro" id="IPR016024">
    <property type="entry name" value="ARM-type_fold"/>
</dbReference>
<sequence length="838" mass="95719">MVDQGSNSDVPKLIDDAQINKPNILQQICIKVIGKFPELILTNNNERHFGDKWISIRNTISIPSLLTDEIFQHLVKHTSISIDELVWVFSVQGQSRLRECKLRNVKLLTYAALESLCKKQNLQLLDLRNVQIAPPGNSLLKLLTSSMKSFHIGKDVKHSSELKIEGISKYSHPNLRSLKIIDNEIAWYLIINSFFPPALTLLELSNFPDNKQLVDVRLEALKMHQEHSGNDNYNFMVPQSYLSLMNDDGDCSPPTTNNVSMEDLAEIMNIGSETPTSSGPESRMETENPTNSPLLVRYRLESMKDTLLSLTLHEVYLGPDDFETIFKLYNLQHLDVSHQDQQTSQSSDNRPDISLWDILDALPNLESLDISSTEIGDRLYKDSPSRSITGERYLKTPVKRKLEFLGLLETEGCEITNIHLLAETVTGYANELQMINGIETYMHRPAQSTICYNHLYALHRSQPITCPHRLLRLLLESMDTHPQVGALLLTCTANFFFLTRRYYATYSKDQRNSIVLAIVKCLEQSQTSNLVVRNCLLTLFHFDVPGDFIFCYQRIAAVVLNTFTRHQKNPDINSIAVHMCNTLVCSLEHDMKKEVSQNINFVFTILEVIKKRHEDDVCDEVMEVCWSTLWNVTDETPKNSSDFIELNGLNILLECFDTFSTKHELHKNMMGLIGNIAEVKDLRPHLRTHELIKLFRTLMIKNENIEISYNSCGALAHLMSDGPTAWPLGGVKRSDVLSDMFRTVESWDINSTRHINYRSFKPILGLIEGDVSESIHWACWALCNLSGLEDRYKRLLLKENGKEILNGVASKQVHEKTQHLVRTILGHLDDFEKSHLVT</sequence>
<dbReference type="EMBL" id="LR792048">
    <property type="protein sequence ID" value="CAB3267910.1"/>
    <property type="molecule type" value="mRNA"/>
</dbReference>
<proteinExistence type="evidence at transcript level"/>
<dbReference type="InterPro" id="IPR056845">
    <property type="entry name" value="LRR_Zer-1"/>
</dbReference>
<dbReference type="InterPro" id="IPR032675">
    <property type="entry name" value="LRR_dom_sf"/>
</dbReference>
<feature type="domain" description="Protein zer-1 homolog-like C-terminal" evidence="3">
    <location>
        <begin position="478"/>
        <end position="828"/>
    </location>
</feature>
<evidence type="ECO:0000256" key="1">
    <source>
        <dbReference type="ARBA" id="ARBA00009420"/>
    </source>
</evidence>
<reference evidence="5" key="1">
    <citation type="submission" date="2020-04" db="EMBL/GenBank/DDBJ databases">
        <authorList>
            <person name="Neveu A P."/>
        </authorList>
    </citation>
    <scope>NUCLEOTIDE SEQUENCE</scope>
    <source>
        <tissue evidence="5">Whole embryo</tissue>
    </source>
</reference>
<accession>A0A6F9DY25</accession>
<protein>
    <submittedName>
        <fullName evidence="5">Protein zer-1 homolog</fullName>
    </submittedName>
</protein>
<name>A0A6F9DY25_9ASCI</name>
<evidence type="ECO:0000259" key="4">
    <source>
        <dbReference type="Pfam" id="PF25013"/>
    </source>
</evidence>
<dbReference type="Pfam" id="PF22964">
    <property type="entry name" value="ZER1-like_2nd"/>
    <property type="match status" value="1"/>
</dbReference>
<evidence type="ECO:0000313" key="5">
    <source>
        <dbReference type="EMBL" id="CAB3267910.1"/>
    </source>
</evidence>
<dbReference type="SUPFAM" id="SSF48371">
    <property type="entry name" value="ARM repeat"/>
    <property type="match status" value="1"/>
</dbReference>
<comment type="similarity">
    <text evidence="1">Belongs to the zyg-11 family.</text>
</comment>
<dbReference type="SUPFAM" id="SSF52047">
    <property type="entry name" value="RNI-like"/>
    <property type="match status" value="1"/>
</dbReference>
<evidence type="ECO:0000259" key="3">
    <source>
        <dbReference type="Pfam" id="PF22964"/>
    </source>
</evidence>
<dbReference type="PANTHER" id="PTHR12904:SF23">
    <property type="entry name" value="PROTEIN ZER-1 HOMOLOG"/>
    <property type="match status" value="1"/>
</dbReference>
<organism evidence="5">
    <name type="scientific">Phallusia mammillata</name>
    <dbReference type="NCBI Taxonomy" id="59560"/>
    <lineage>
        <taxon>Eukaryota</taxon>
        <taxon>Metazoa</taxon>
        <taxon>Chordata</taxon>
        <taxon>Tunicata</taxon>
        <taxon>Ascidiacea</taxon>
        <taxon>Phlebobranchia</taxon>
        <taxon>Ascidiidae</taxon>
        <taxon>Phallusia</taxon>
    </lineage>
</organism>
<dbReference type="Gene3D" id="3.80.10.10">
    <property type="entry name" value="Ribonuclease Inhibitor"/>
    <property type="match status" value="1"/>
</dbReference>
<dbReference type="AlphaFoldDB" id="A0A6F9DY25"/>
<dbReference type="Gene3D" id="1.25.10.10">
    <property type="entry name" value="Leucine-rich Repeat Variant"/>
    <property type="match status" value="1"/>
</dbReference>
<evidence type="ECO:0000256" key="2">
    <source>
        <dbReference type="ARBA" id="ARBA00022786"/>
    </source>
</evidence>